<dbReference type="Gene3D" id="3.30.9.10">
    <property type="entry name" value="D-Amino Acid Oxidase, subunit A, domain 2"/>
    <property type="match status" value="1"/>
</dbReference>
<dbReference type="InterPro" id="IPR032503">
    <property type="entry name" value="FAO_M"/>
</dbReference>
<feature type="domain" description="FAD dependent oxidoreductase" evidence="3">
    <location>
        <begin position="10"/>
        <end position="367"/>
    </location>
</feature>
<dbReference type="OrthoDB" id="9804379at2"/>
<comment type="similarity">
    <text evidence="1">Belongs to the GcvT family.</text>
</comment>
<dbReference type="Gene3D" id="2.40.30.110">
    <property type="entry name" value="Aminomethyltransferase beta-barrel domains"/>
    <property type="match status" value="1"/>
</dbReference>
<dbReference type="Pfam" id="PF08669">
    <property type="entry name" value="GCV_T_C"/>
    <property type="match status" value="1"/>
</dbReference>
<dbReference type="SUPFAM" id="SSF101790">
    <property type="entry name" value="Aminomethyltransferase beta-barrel domain"/>
    <property type="match status" value="1"/>
</dbReference>
<comment type="caution">
    <text evidence="7">The sequence shown here is derived from an EMBL/GenBank/DDBJ whole genome shotgun (WGS) entry which is preliminary data.</text>
</comment>
<dbReference type="Gene3D" id="3.50.50.60">
    <property type="entry name" value="FAD/NAD(P)-binding domain"/>
    <property type="match status" value="1"/>
</dbReference>
<evidence type="ECO:0000259" key="6">
    <source>
        <dbReference type="Pfam" id="PF16350"/>
    </source>
</evidence>
<dbReference type="InterPro" id="IPR028896">
    <property type="entry name" value="GcvT/YgfZ/DmdA"/>
</dbReference>
<dbReference type="PANTHER" id="PTHR43757">
    <property type="entry name" value="AMINOMETHYLTRANSFERASE"/>
    <property type="match status" value="1"/>
</dbReference>
<dbReference type="SUPFAM" id="SSF51905">
    <property type="entry name" value="FAD/NAD(P)-binding domain"/>
    <property type="match status" value="1"/>
</dbReference>
<protein>
    <submittedName>
        <fullName evidence="7">Dimethylglycine dehydrogenase</fullName>
    </submittedName>
</protein>
<sequence length="803" mass="87691">MTDTTRTTQVAIIGGGIMGVAAQFQLAENGWTDTILFEKAELTSGSTWHAAGQIAHAVGSRLAGWINKTSIETYKRVEKETGQSIGWHEVGGFRIATTDDEVDWMKSIMGVGRLLDLPMELVGPEEVAAGNPFYKVDDVKAAVRTFKDGHIDPSSVTMALAAATRASGAKIERHNQVTGASRKGDMWLLKTEKGDVLAEHVVIAAGSYANQVGEWFGLKIPSVSCLHHYLVTDTVPEFLDRPELPVMRDNSFGGYIRQEQKSGLIGIYEGHVCPTVWEMPKGAPWAAENELFEADYDSIGDFLMVALEKMPVLAELGIKRVVRGAITHTPDGGMLVGPSGAPNVWLSCGSSIGLAWGGGAGKVLADWMVHGEAEINTRGFDPRRYGNFATDHFIVERTKDEFMRRHDTPCPGKQFESLRPLNRHPLYNRLAAKGAVFGEIAGWERPRYFGEVGEVEPLGWGHQAWHKNATAEAKATREAAGVIDLCAFAQFEITGKDAGALLNRLSANKLPAKHGRMTLNHLLTEKGRFETEITIWRIDEDRYFTGSPIARAAPDFAWIKSHICDGEDVQMVNLSHDWGMLALSGPASRTILKELTDADLTKAAFPWLSGQEIKVAGISCYALRVSFVGELGWELHAPLEHICALYDALFAAGEKHGLVDLGSYAFNGMRMEKAYRASGELTTDVGPLDVGLDRFVVTEGRDFLGQAALMSRDPSWELFYCELHADGIDIHGGEPVLLNGKPVGLTTSGGYGYTVGKSLGWLFVRKGTPQAGLSVQILDQQYPVSVHANSIFDPQNARPRSDD</sequence>
<evidence type="ECO:0000256" key="2">
    <source>
        <dbReference type="ARBA" id="ARBA00023002"/>
    </source>
</evidence>
<keyword evidence="8" id="KW-1185">Reference proteome</keyword>
<keyword evidence="2" id="KW-0560">Oxidoreductase</keyword>
<dbReference type="GO" id="GO:0016491">
    <property type="term" value="F:oxidoreductase activity"/>
    <property type="evidence" value="ECO:0007669"/>
    <property type="project" value="UniProtKB-KW"/>
</dbReference>
<dbReference type="Pfam" id="PF01266">
    <property type="entry name" value="DAO"/>
    <property type="match status" value="1"/>
</dbReference>
<evidence type="ECO:0000259" key="3">
    <source>
        <dbReference type="Pfam" id="PF01266"/>
    </source>
</evidence>
<gene>
    <name evidence="7" type="ORF">CLV88_11136</name>
</gene>
<evidence type="ECO:0000259" key="4">
    <source>
        <dbReference type="Pfam" id="PF01571"/>
    </source>
</evidence>
<accession>A0A2P8F985</accession>
<feature type="domain" description="GCVT N-terminal" evidence="4">
    <location>
        <begin position="426"/>
        <end position="697"/>
    </location>
</feature>
<evidence type="ECO:0000256" key="1">
    <source>
        <dbReference type="ARBA" id="ARBA00008609"/>
    </source>
</evidence>
<evidence type="ECO:0000259" key="5">
    <source>
        <dbReference type="Pfam" id="PF08669"/>
    </source>
</evidence>
<dbReference type="InterPro" id="IPR006222">
    <property type="entry name" value="GCVT_N"/>
</dbReference>
<feature type="domain" description="Aminomethyltransferase C-terminal" evidence="5">
    <location>
        <begin position="722"/>
        <end position="793"/>
    </location>
</feature>
<reference evidence="7 8" key="1">
    <citation type="submission" date="2018-03" db="EMBL/GenBank/DDBJ databases">
        <title>Genomic Encyclopedia of Archaeal and Bacterial Type Strains, Phase II (KMG-II): from individual species to whole genera.</title>
        <authorList>
            <person name="Goeker M."/>
        </authorList>
    </citation>
    <scope>NUCLEOTIDE SEQUENCE [LARGE SCALE GENOMIC DNA]</scope>
    <source>
        <strain evidence="7 8">DSM 100673</strain>
    </source>
</reference>
<dbReference type="InterPro" id="IPR036188">
    <property type="entry name" value="FAD/NAD-bd_sf"/>
</dbReference>
<dbReference type="SUPFAM" id="SSF54373">
    <property type="entry name" value="FAD-linked reductases, C-terminal domain"/>
    <property type="match status" value="1"/>
</dbReference>
<evidence type="ECO:0000313" key="7">
    <source>
        <dbReference type="EMBL" id="PSL18291.1"/>
    </source>
</evidence>
<dbReference type="Gene3D" id="3.30.1360.120">
    <property type="entry name" value="Probable tRNA modification gtpase trme, domain 1"/>
    <property type="match status" value="1"/>
</dbReference>
<evidence type="ECO:0000313" key="8">
    <source>
        <dbReference type="Proteomes" id="UP000240418"/>
    </source>
</evidence>
<dbReference type="RefSeq" id="WP_106609317.1">
    <property type="nucleotide sequence ID" value="NZ_PYGJ01000011.1"/>
</dbReference>
<dbReference type="Pfam" id="PF16350">
    <property type="entry name" value="FAO_M"/>
    <property type="match status" value="1"/>
</dbReference>
<feature type="domain" description="FAD dependent oxidoreductase central" evidence="6">
    <location>
        <begin position="370"/>
        <end position="423"/>
    </location>
</feature>
<dbReference type="PANTHER" id="PTHR43757:SF2">
    <property type="entry name" value="AMINOMETHYLTRANSFERASE, MITOCHONDRIAL"/>
    <property type="match status" value="1"/>
</dbReference>
<dbReference type="InterPro" id="IPR006076">
    <property type="entry name" value="FAD-dep_OxRdtase"/>
</dbReference>
<name>A0A2P8F985_9RHOB</name>
<dbReference type="InterPro" id="IPR013977">
    <property type="entry name" value="GcvT_C"/>
</dbReference>
<dbReference type="Gene3D" id="3.30.70.1400">
    <property type="entry name" value="Aminomethyltransferase beta-barrel domains"/>
    <property type="match status" value="1"/>
</dbReference>
<organism evidence="7 8">
    <name type="scientific">Shimia abyssi</name>
    <dbReference type="NCBI Taxonomy" id="1662395"/>
    <lineage>
        <taxon>Bacteria</taxon>
        <taxon>Pseudomonadati</taxon>
        <taxon>Pseudomonadota</taxon>
        <taxon>Alphaproteobacteria</taxon>
        <taxon>Rhodobacterales</taxon>
        <taxon>Roseobacteraceae</taxon>
    </lineage>
</organism>
<dbReference type="Pfam" id="PF01571">
    <property type="entry name" value="GCV_T"/>
    <property type="match status" value="1"/>
</dbReference>
<proteinExistence type="inferred from homology"/>
<dbReference type="Proteomes" id="UP000240418">
    <property type="component" value="Unassembled WGS sequence"/>
</dbReference>
<dbReference type="AlphaFoldDB" id="A0A2P8F985"/>
<dbReference type="EMBL" id="PYGJ01000011">
    <property type="protein sequence ID" value="PSL18291.1"/>
    <property type="molecule type" value="Genomic_DNA"/>
</dbReference>
<dbReference type="InterPro" id="IPR027266">
    <property type="entry name" value="TrmE/GcvT-like"/>
</dbReference>
<dbReference type="InterPro" id="IPR029043">
    <property type="entry name" value="GcvT/YgfZ_C"/>
</dbReference>
<dbReference type="SUPFAM" id="SSF103025">
    <property type="entry name" value="Folate-binding domain"/>
    <property type="match status" value="1"/>
</dbReference>